<dbReference type="OrthoDB" id="2501890at2759"/>
<protein>
    <submittedName>
        <fullName evidence="2">Uncharacterized protein</fullName>
    </submittedName>
</protein>
<dbReference type="Proteomes" id="UP000324748">
    <property type="component" value="Unassembled WGS sequence"/>
</dbReference>
<feature type="region of interest" description="Disordered" evidence="1">
    <location>
        <begin position="237"/>
        <end position="266"/>
    </location>
</feature>
<comment type="caution">
    <text evidence="2">The sequence shown here is derived from an EMBL/GenBank/DDBJ whole genome shotgun (WGS) entry which is preliminary data.</text>
</comment>
<evidence type="ECO:0000313" key="2">
    <source>
        <dbReference type="EMBL" id="KAA1085048.1"/>
    </source>
</evidence>
<reference evidence="2 3" key="1">
    <citation type="submission" date="2019-05" db="EMBL/GenBank/DDBJ databases">
        <title>Emergence of the Ug99 lineage of the wheat stem rust pathogen through somatic hybridization.</title>
        <authorList>
            <person name="Li F."/>
            <person name="Upadhyaya N.M."/>
            <person name="Sperschneider J."/>
            <person name="Matny O."/>
            <person name="Nguyen-Phuc H."/>
            <person name="Mago R."/>
            <person name="Raley C."/>
            <person name="Miller M.E."/>
            <person name="Silverstein K.A.T."/>
            <person name="Henningsen E."/>
            <person name="Hirsch C.D."/>
            <person name="Visser B."/>
            <person name="Pretorius Z.A."/>
            <person name="Steffenson B.J."/>
            <person name="Schwessinger B."/>
            <person name="Dodds P.N."/>
            <person name="Figueroa M."/>
        </authorList>
    </citation>
    <scope>NUCLEOTIDE SEQUENCE [LARGE SCALE GENOMIC DNA]</scope>
    <source>
        <strain evidence="2">21-0</strain>
    </source>
</reference>
<dbReference type="AlphaFoldDB" id="A0A5B0NAD1"/>
<organism evidence="2 3">
    <name type="scientific">Puccinia graminis f. sp. tritici</name>
    <dbReference type="NCBI Taxonomy" id="56615"/>
    <lineage>
        <taxon>Eukaryota</taxon>
        <taxon>Fungi</taxon>
        <taxon>Dikarya</taxon>
        <taxon>Basidiomycota</taxon>
        <taxon>Pucciniomycotina</taxon>
        <taxon>Pucciniomycetes</taxon>
        <taxon>Pucciniales</taxon>
        <taxon>Pucciniaceae</taxon>
        <taxon>Puccinia</taxon>
    </lineage>
</organism>
<feature type="compositionally biased region" description="Acidic residues" evidence="1">
    <location>
        <begin position="252"/>
        <end position="266"/>
    </location>
</feature>
<feature type="compositionally biased region" description="Basic residues" evidence="1">
    <location>
        <begin position="39"/>
        <end position="54"/>
    </location>
</feature>
<name>A0A5B0NAD1_PUCGR</name>
<proteinExistence type="predicted"/>
<evidence type="ECO:0000256" key="1">
    <source>
        <dbReference type="SAM" id="MobiDB-lite"/>
    </source>
</evidence>
<evidence type="ECO:0000313" key="3">
    <source>
        <dbReference type="Proteomes" id="UP000324748"/>
    </source>
</evidence>
<feature type="region of interest" description="Disordered" evidence="1">
    <location>
        <begin position="30"/>
        <end position="69"/>
    </location>
</feature>
<dbReference type="EMBL" id="VSWC01000108">
    <property type="protein sequence ID" value="KAA1085048.1"/>
    <property type="molecule type" value="Genomic_DNA"/>
</dbReference>
<keyword evidence="3" id="KW-1185">Reference proteome</keyword>
<feature type="compositionally biased region" description="Basic and acidic residues" evidence="1">
    <location>
        <begin position="237"/>
        <end position="251"/>
    </location>
</feature>
<accession>A0A5B0NAD1</accession>
<sequence length="458" mass="50737">MDLCIDPLPCDSLANASLTTYKQVITDHPSATIPENSAKKKKRRAAAKKSRPKRIVPSPEPISDGDKNDTVQKVDVTTTFKLFVLDVDRSKKAKKVWLSISPPNPLTIEITASPPEEATTYETFNSLVTNTCEAAVKNTRQILVEASTTGSPEINWFVSIARVEGFKKGKPFLVSNGAAFNSWIEALAKVEADESSLSIEMTSPNKVAKIQHDAEVLAKDAVRKEAKRLITERKEARRALEAEGGKRKQSDDVSDGDEDESSDEEVEFDKDAVKLFMRQLYATHMANAMYDRHIPVYIHPTQHSKYILLSNGTCQKWAHALCKVQPGVSLHSPPKDIKFSVLPPKNIVTKNNNLGPTCSHQNCGRQGSPAVLSSDGPQPGKEVGIREYIDFIGLRNGDEVVDLLIKNDLQDFKIFWSRNLDRPALRGLGLTLGVVTQLCDYVSKFERHLAKQDSMAAE</sequence>
<gene>
    <name evidence="2" type="ORF">PGT21_000664</name>
</gene>